<feature type="domain" description="C2H2-type" evidence="11">
    <location>
        <begin position="62"/>
        <end position="90"/>
    </location>
</feature>
<dbReference type="SMART" id="SM00355">
    <property type="entry name" value="ZnF_C2H2"/>
    <property type="match status" value="33"/>
</dbReference>
<comment type="subcellular location">
    <subcellularLocation>
        <location evidence="1">Nucleus</location>
    </subcellularLocation>
</comment>
<evidence type="ECO:0000256" key="2">
    <source>
        <dbReference type="ARBA" id="ARBA00006991"/>
    </source>
</evidence>
<protein>
    <submittedName>
        <fullName evidence="13">Zinc finger protein 91-like</fullName>
    </submittedName>
</protein>
<feature type="domain" description="C2H2-type" evidence="11">
    <location>
        <begin position="553"/>
        <end position="581"/>
    </location>
</feature>
<dbReference type="PaxDb" id="121845-A0A1S3D0U8"/>
<dbReference type="Proteomes" id="UP000079169">
    <property type="component" value="Unplaced"/>
</dbReference>
<dbReference type="PROSITE" id="PS50157">
    <property type="entry name" value="ZINC_FINGER_C2H2_2"/>
    <property type="match status" value="22"/>
</dbReference>
<evidence type="ECO:0000313" key="13">
    <source>
        <dbReference type="RefSeq" id="XP_008471775.2"/>
    </source>
</evidence>
<evidence type="ECO:0000259" key="11">
    <source>
        <dbReference type="PROSITE" id="PS50157"/>
    </source>
</evidence>
<feature type="domain" description="C2H2-type" evidence="11">
    <location>
        <begin position="1237"/>
        <end position="1264"/>
    </location>
</feature>
<dbReference type="InterPro" id="IPR013087">
    <property type="entry name" value="Znf_C2H2_type"/>
</dbReference>
<feature type="domain" description="C2H2-type" evidence="11">
    <location>
        <begin position="1292"/>
        <end position="1319"/>
    </location>
</feature>
<evidence type="ECO:0000256" key="7">
    <source>
        <dbReference type="ARBA" id="ARBA00023015"/>
    </source>
</evidence>
<keyword evidence="8" id="KW-0804">Transcription</keyword>
<evidence type="ECO:0000256" key="5">
    <source>
        <dbReference type="ARBA" id="ARBA00022771"/>
    </source>
</evidence>
<dbReference type="GO" id="GO:0000978">
    <property type="term" value="F:RNA polymerase II cis-regulatory region sequence-specific DNA binding"/>
    <property type="evidence" value="ECO:0007669"/>
    <property type="project" value="TreeGrafter"/>
</dbReference>
<evidence type="ECO:0000256" key="9">
    <source>
        <dbReference type="ARBA" id="ARBA00023242"/>
    </source>
</evidence>
<evidence type="ECO:0000256" key="8">
    <source>
        <dbReference type="ARBA" id="ARBA00023163"/>
    </source>
</evidence>
<dbReference type="GO" id="GO:0005634">
    <property type="term" value="C:nucleus"/>
    <property type="evidence" value="ECO:0007669"/>
    <property type="project" value="UniProtKB-SubCell"/>
</dbReference>
<dbReference type="Gene3D" id="3.30.160.60">
    <property type="entry name" value="Classic Zinc Finger"/>
    <property type="match status" value="18"/>
</dbReference>
<feature type="domain" description="C2H2-type" evidence="11">
    <location>
        <begin position="273"/>
        <end position="300"/>
    </location>
</feature>
<dbReference type="Pfam" id="PF00096">
    <property type="entry name" value="zf-C2H2"/>
    <property type="match status" value="10"/>
</dbReference>
<feature type="domain" description="C2H2-type" evidence="11">
    <location>
        <begin position="1002"/>
        <end position="1026"/>
    </location>
</feature>
<comment type="similarity">
    <text evidence="2">Belongs to the krueppel C2H2-type zinc-finger protein family.</text>
</comment>
<keyword evidence="5 10" id="KW-0863">Zinc-finger</keyword>
<dbReference type="RefSeq" id="XP_008471775.2">
    <property type="nucleotide sequence ID" value="XM_008473553.3"/>
</dbReference>
<dbReference type="GO" id="GO:0001228">
    <property type="term" value="F:DNA-binding transcription activator activity, RNA polymerase II-specific"/>
    <property type="evidence" value="ECO:0007669"/>
    <property type="project" value="TreeGrafter"/>
</dbReference>
<feature type="domain" description="C2H2-type" evidence="11">
    <location>
        <begin position="1348"/>
        <end position="1375"/>
    </location>
</feature>
<feature type="domain" description="C2H2-type" evidence="11">
    <location>
        <begin position="1180"/>
        <end position="1207"/>
    </location>
</feature>
<name>A0A1S3D0U8_DIACI</name>
<evidence type="ECO:0000256" key="6">
    <source>
        <dbReference type="ARBA" id="ARBA00022833"/>
    </source>
</evidence>
<dbReference type="SUPFAM" id="SSF57667">
    <property type="entry name" value="beta-beta-alpha zinc fingers"/>
    <property type="match status" value="9"/>
</dbReference>
<keyword evidence="9" id="KW-0539">Nucleus</keyword>
<feature type="domain" description="C2H2-type" evidence="11">
    <location>
        <begin position="330"/>
        <end position="357"/>
    </location>
</feature>
<dbReference type="PROSITE" id="PS00028">
    <property type="entry name" value="ZINC_FINGER_C2H2_1"/>
    <property type="match status" value="26"/>
</dbReference>
<dbReference type="FunFam" id="3.30.160.60:FF:000761">
    <property type="entry name" value="Zinc finger protein 449"/>
    <property type="match status" value="1"/>
</dbReference>
<evidence type="ECO:0000256" key="3">
    <source>
        <dbReference type="ARBA" id="ARBA00022723"/>
    </source>
</evidence>
<evidence type="ECO:0000256" key="1">
    <source>
        <dbReference type="ARBA" id="ARBA00004123"/>
    </source>
</evidence>
<feature type="domain" description="C2H2-type" evidence="11">
    <location>
        <begin position="757"/>
        <end position="785"/>
    </location>
</feature>
<dbReference type="PANTHER" id="PTHR24376:SF189">
    <property type="entry name" value="ZINC FINGER PROTEIN 544-RELATED"/>
    <property type="match status" value="1"/>
</dbReference>
<keyword evidence="7" id="KW-0805">Transcription regulation</keyword>
<feature type="domain" description="C2H2-type" evidence="11">
    <location>
        <begin position="358"/>
        <end position="385"/>
    </location>
</feature>
<dbReference type="FunFam" id="3.30.160.60:FF:000478">
    <property type="entry name" value="Zinc finger protein 133"/>
    <property type="match status" value="2"/>
</dbReference>
<dbReference type="GeneID" id="103508964"/>
<keyword evidence="3" id="KW-0479">Metal-binding</keyword>
<accession>A0A1S3D0U8</accession>
<dbReference type="STRING" id="121845.A0A1S3D0U8"/>
<feature type="domain" description="C2H2-type" evidence="11">
    <location>
        <begin position="1320"/>
        <end position="1347"/>
    </location>
</feature>
<dbReference type="PANTHER" id="PTHR24376">
    <property type="entry name" value="ZINC FINGER PROTEIN"/>
    <property type="match status" value="1"/>
</dbReference>
<feature type="domain" description="C2H2-type" evidence="11">
    <location>
        <begin position="412"/>
        <end position="439"/>
    </location>
</feature>
<reference evidence="13" key="1">
    <citation type="submission" date="2025-08" db="UniProtKB">
        <authorList>
            <consortium name="RefSeq"/>
        </authorList>
    </citation>
    <scope>IDENTIFICATION</scope>
</reference>
<organism evidence="12 13">
    <name type="scientific">Diaphorina citri</name>
    <name type="common">Asian citrus psyllid</name>
    <dbReference type="NCBI Taxonomy" id="121845"/>
    <lineage>
        <taxon>Eukaryota</taxon>
        <taxon>Metazoa</taxon>
        <taxon>Ecdysozoa</taxon>
        <taxon>Arthropoda</taxon>
        <taxon>Hexapoda</taxon>
        <taxon>Insecta</taxon>
        <taxon>Pterygota</taxon>
        <taxon>Neoptera</taxon>
        <taxon>Paraneoptera</taxon>
        <taxon>Hemiptera</taxon>
        <taxon>Sternorrhyncha</taxon>
        <taxon>Psylloidea</taxon>
        <taxon>Psyllidae</taxon>
        <taxon>Diaphorininae</taxon>
        <taxon>Diaphorina</taxon>
    </lineage>
</organism>
<evidence type="ECO:0000256" key="4">
    <source>
        <dbReference type="ARBA" id="ARBA00022737"/>
    </source>
</evidence>
<evidence type="ECO:0000256" key="10">
    <source>
        <dbReference type="PROSITE-ProRule" id="PRU00042"/>
    </source>
</evidence>
<feature type="domain" description="C2H2-type" evidence="11">
    <location>
        <begin position="675"/>
        <end position="703"/>
    </location>
</feature>
<feature type="domain" description="C2H2-type" evidence="11">
    <location>
        <begin position="1208"/>
        <end position="1236"/>
    </location>
</feature>
<keyword evidence="12" id="KW-1185">Reference proteome</keyword>
<feature type="domain" description="C2H2-type" evidence="11">
    <location>
        <begin position="385"/>
        <end position="412"/>
    </location>
</feature>
<feature type="domain" description="C2H2-type" evidence="11">
    <location>
        <begin position="301"/>
        <end position="329"/>
    </location>
</feature>
<feature type="domain" description="C2H2-type" evidence="11">
    <location>
        <begin position="1265"/>
        <end position="1292"/>
    </location>
</feature>
<dbReference type="FunFam" id="3.30.160.60:FF:000446">
    <property type="entry name" value="Zinc finger protein"/>
    <property type="match status" value="1"/>
</dbReference>
<evidence type="ECO:0000313" key="12">
    <source>
        <dbReference type="Proteomes" id="UP000079169"/>
    </source>
</evidence>
<dbReference type="GO" id="GO:0008270">
    <property type="term" value="F:zinc ion binding"/>
    <property type="evidence" value="ECO:0007669"/>
    <property type="project" value="UniProtKB-KW"/>
</dbReference>
<dbReference type="InterPro" id="IPR036236">
    <property type="entry name" value="Znf_C2H2_sf"/>
</dbReference>
<gene>
    <name evidence="13" type="primary">LOC103508964</name>
</gene>
<dbReference type="FunFam" id="3.30.160.60:FF:000145">
    <property type="entry name" value="Zinc finger protein 574"/>
    <property type="match status" value="1"/>
</dbReference>
<feature type="domain" description="C2H2-type" evidence="11">
    <location>
        <begin position="440"/>
        <end position="467"/>
    </location>
</feature>
<keyword evidence="4" id="KW-0677">Repeat</keyword>
<feature type="domain" description="C2H2-type" evidence="11">
    <location>
        <begin position="815"/>
        <end position="843"/>
    </location>
</feature>
<proteinExistence type="inferred from homology"/>
<dbReference type="KEGG" id="dci:103508964"/>
<feature type="domain" description="C2H2-type" evidence="11">
    <location>
        <begin position="844"/>
        <end position="871"/>
    </location>
</feature>
<sequence length="1398" mass="163568">MIIWTCCKCVAKYTSRSHLSLHLLSHSRDVDDEDEEEHKELCFLCHCPKDSHFIYVTSDSELYCAHCDQVFTDKKILELHIKIEHRDIRAIFKPTIISWFVCKICGYKMFMRMFNLRKHMEDYHHIFNFDAKSCAVSQMQDITFPCEECKELCVLSKYCIKHKDCSKALSTPAPSSESVCIEHSNLIPKCHSCQKCEESFDNCNNLWSHMFIKHEDSDFVCNLCPPDSKIVIKYAHLLERHMKKHHTMQVHIPKAHVHFKEKYVIYVNNKVNYKCPDCSEILVSYTGFKSHLYNHSVKKDFSCHICKKIFNRSRNLDSHIKAVHEKIRDHQCSVCGKAFADVTNLKVHMRTHTGEKKYVCESCGASFAQWASWHYHKFRHTKQRCVCSYCGNSYANPGNLRTHMVVHSNKNHICEICGKSFKKKDLLREHMIVHSTLRPFLCEFCNAGFKCRKHLLQHYRTHTKPKATNSFSSSVKMENMPGVVYDGMDVLCMMVWSCCKCVAKYTSRSHLSLHLSSHSSDADSDDDHELHICSLCRGLKDSHFIYVALDSALYCAHCDQVFTDKNILELHIKIEHDKRNVSLFVCLVCGCRLFRRKNDLRKHMQDVHSVYHMDSDLCAVSRLQDITFPCEECKELCVLSKYCIKHKDCTKAMSTPAPSSKSVCIEHSNLIPKCHSCQKCEESFDNCNNLWSHMFIKHENSDFVCNLCPPDSKIVIKYVHLLVRHMKKHHTMQLRISSVSKHIKSKTQIFVDGAIHHSCQKCEESFDNCNNLWSHMFIKHENRDFVCNLCPPDSKIMIKYVHFNHLDIHSGEKDYACHICKKVFVRHSTLENHTKAVHENIREFQCKVCGRAFFDVSNLKQHMRIHTEVSEGAVGSAILSIKSKARGYDAIDIVMLKTSLAHILPATTHRIHQVQTIRPELHEVRCMKDITYSCQMCKQPALLSKLCVEHQRRKKNRHLKRNKPVLICWYCKQHFQAKELLVIHIKLEHGRVLYSNPDLIWYGCNICCDKLYMRIQDIVKHMRNIHGKLDIQVEDYVVQSMQDITWTCVKCDKLCILAKTCLEHKEKAKVDKWDDLERKVCSFVASECDKHDKYHTCQLCGLSFEQCNHLWSHMFSEHKTKCNTFMCNLCEDFEVTIKNATFLTRHMNKRHKKRLKLQIAPRYDELRENCKILVDGSEMFKCPQCGALLKNIWSLREHIMIHTGERPHVCHVCSKSFRNRGKLNVHYKRVHERIRTHQCNHCGRAFSDKSNLTVHIRTHTDEKKYMCELCGAEFAQWATLYNHKFTHNDIKFKCNYCEKVYNNPSNLQRHIKTHTDNSLYICEICGKDFGTARYLKRHKDTHNSVNTFVCEVCNTGFKVKKHLTQHYKSHSMFIPPEQFPGLDPTSCNMSRTLPLYKM</sequence>
<keyword evidence="6" id="KW-0862">Zinc</keyword>
<feature type="domain" description="C2H2-type" evidence="11">
    <location>
        <begin position="496"/>
        <end position="523"/>
    </location>
</feature>